<sequence>MLNPRLYPELRRATSPDALFRHVEALFPILRSITGEGIRQTLDYISERTREFITVDIPSGTPVLDWNIPDEWNVKAATIRTCNGDIVVDLAASNLHILQYSVPFHGRVSKEVLFGHLFSLPEQPDLIPYKTSYYIRNWGFCVSENQKASLTDPEYDIDIDASLEPGHLTYGEVLIAGRSDEEIFFSVHCCHPSLANDNLSSIAIAIELIRTLQATDHLHFSYRFVFVPGTIGAIAWLAKNIGNTQKIRNGLVLSCLGDKGGLTYKKSRNEDASTNRYLEWLIEKEPDASVREFEPYGYDERQYCSPGFNLPVGCLMRSPNGMFPEYHTSADNLDFVQPVALLKSYNFIARFISMLENDFYPVSRYPFGEPQLGRRGLYPLPAAPPDITEDDADWPDQMSILWVLNLSDGHHSLFDMARQSGKSLQTIILATGILEKADLLDIHQFPAAV</sequence>
<evidence type="ECO:0000313" key="4">
    <source>
        <dbReference type="EMBL" id="NHO33675.1"/>
    </source>
</evidence>
<protein>
    <submittedName>
        <fullName evidence="4">DUF4910 domain-containing protein</fullName>
    </submittedName>
</protein>
<dbReference type="Proteomes" id="UP000615326">
    <property type="component" value="Unassembled WGS sequence"/>
</dbReference>
<dbReference type="Pfam" id="PF16221">
    <property type="entry name" value="HTH_47"/>
    <property type="match status" value="1"/>
</dbReference>
<dbReference type="Gene3D" id="3.50.30.90">
    <property type="match status" value="1"/>
</dbReference>
<proteinExistence type="predicted"/>
<dbReference type="InterPro" id="IPR036388">
    <property type="entry name" value="WH-like_DNA-bd_sf"/>
</dbReference>
<dbReference type="Pfam" id="PF16254">
    <property type="entry name" value="DUF4910"/>
    <property type="match status" value="1"/>
</dbReference>
<dbReference type="Gene3D" id="3.40.630.10">
    <property type="entry name" value="Zn peptidases"/>
    <property type="match status" value="1"/>
</dbReference>
<feature type="domain" description="UCP01524 winged helix-turn-helix" evidence="2">
    <location>
        <begin position="365"/>
        <end position="440"/>
    </location>
</feature>
<dbReference type="Pfam" id="PF09940">
    <property type="entry name" value="DUF2172"/>
    <property type="match status" value="1"/>
</dbReference>
<evidence type="ECO:0000259" key="2">
    <source>
        <dbReference type="Pfam" id="PF16221"/>
    </source>
</evidence>
<dbReference type="InterPro" id="IPR032610">
    <property type="entry name" value="DUF2172"/>
</dbReference>
<gene>
    <name evidence="4" type="ORF">GOB84_14160</name>
</gene>
<feature type="domain" description="DUF2172" evidence="1">
    <location>
        <begin position="71"/>
        <end position="161"/>
    </location>
</feature>
<evidence type="ECO:0000259" key="1">
    <source>
        <dbReference type="Pfam" id="PF09940"/>
    </source>
</evidence>
<dbReference type="InterPro" id="IPR032589">
    <property type="entry name" value="DUF4910"/>
</dbReference>
<reference evidence="4 5" key="1">
    <citation type="journal article" date="2020" name="Int. J. Syst. Evol. Microbiol.">
        <title>Novel acetic acid bacteria from cider fermentations: Acetobacter conturbans sp. nov. and Acetobacter fallax sp. nov.</title>
        <authorList>
            <person name="Sombolestani A.S."/>
            <person name="Cleenwerck I."/>
            <person name="Cnockaert M."/>
            <person name="Borremans W."/>
            <person name="Wieme A.D."/>
            <person name="De Vuyst L."/>
            <person name="Vandamme P."/>
        </authorList>
    </citation>
    <scope>NUCLEOTIDE SEQUENCE [LARGE SCALE GENOMIC DNA]</scope>
    <source>
        <strain evidence="4 5">LMG 1637</strain>
    </source>
</reference>
<dbReference type="SUPFAM" id="SSF53187">
    <property type="entry name" value="Zn-dependent exopeptidases"/>
    <property type="match status" value="1"/>
</dbReference>
<dbReference type="InterPro" id="IPR032622">
    <property type="entry name" value="UCP01524_HTH"/>
</dbReference>
<dbReference type="Gene3D" id="1.10.10.10">
    <property type="entry name" value="Winged helix-like DNA-binding domain superfamily/Winged helix DNA-binding domain"/>
    <property type="match status" value="1"/>
</dbReference>
<dbReference type="PIRSF" id="PIRSF015244">
    <property type="entry name" value="UCP015244"/>
    <property type="match status" value="1"/>
</dbReference>
<keyword evidence="5" id="KW-1185">Reference proteome</keyword>
<dbReference type="EMBL" id="WOSW01000035">
    <property type="protein sequence ID" value="NHO33675.1"/>
    <property type="molecule type" value="Genomic_DNA"/>
</dbReference>
<organism evidence="4 5">
    <name type="scientific">Acetobacter fallax</name>
    <dbReference type="NCBI Taxonomy" id="1737473"/>
    <lineage>
        <taxon>Bacteria</taxon>
        <taxon>Pseudomonadati</taxon>
        <taxon>Pseudomonadota</taxon>
        <taxon>Alphaproteobacteria</taxon>
        <taxon>Acetobacterales</taxon>
        <taxon>Acetobacteraceae</taxon>
        <taxon>Acetobacter</taxon>
    </lineage>
</organism>
<evidence type="ECO:0000313" key="5">
    <source>
        <dbReference type="Proteomes" id="UP000615326"/>
    </source>
</evidence>
<name>A0ABX0KGX1_9PROT</name>
<feature type="domain" description="DUF4910" evidence="3">
    <location>
        <begin position="21"/>
        <end position="358"/>
    </location>
</feature>
<comment type="caution">
    <text evidence="4">The sequence shown here is derived from an EMBL/GenBank/DDBJ whole genome shotgun (WGS) entry which is preliminary data.</text>
</comment>
<evidence type="ECO:0000259" key="3">
    <source>
        <dbReference type="Pfam" id="PF16254"/>
    </source>
</evidence>
<dbReference type="InterPro" id="IPR012353">
    <property type="entry name" value="UCP015244"/>
</dbReference>
<accession>A0ABX0KGX1</accession>